<comment type="caution">
    <text evidence="6">The sequence shown here is derived from an EMBL/GenBank/DDBJ whole genome shotgun (WGS) entry which is preliminary data.</text>
</comment>
<dbReference type="GO" id="GO:0003677">
    <property type="term" value="F:DNA binding"/>
    <property type="evidence" value="ECO:0007669"/>
    <property type="project" value="UniProtKB-KW"/>
</dbReference>
<feature type="region of interest" description="Disordered" evidence="4">
    <location>
        <begin position="24"/>
        <end position="44"/>
    </location>
</feature>
<keyword evidence="3" id="KW-0804">Transcription</keyword>
<protein>
    <submittedName>
        <fullName evidence="6">GntR family transcriptional regulator</fullName>
    </submittedName>
</protein>
<dbReference type="SUPFAM" id="SSF48008">
    <property type="entry name" value="GntR ligand-binding domain-like"/>
    <property type="match status" value="1"/>
</dbReference>
<dbReference type="PROSITE" id="PS50949">
    <property type="entry name" value="HTH_GNTR"/>
    <property type="match status" value="1"/>
</dbReference>
<keyword evidence="7" id="KW-1185">Reference proteome</keyword>
<evidence type="ECO:0000256" key="3">
    <source>
        <dbReference type="ARBA" id="ARBA00023163"/>
    </source>
</evidence>
<dbReference type="EMBL" id="NJIH01000004">
    <property type="protein sequence ID" value="OWT61899.1"/>
    <property type="molecule type" value="Genomic_DNA"/>
</dbReference>
<evidence type="ECO:0000313" key="7">
    <source>
        <dbReference type="Proteomes" id="UP000214603"/>
    </source>
</evidence>
<dbReference type="InterPro" id="IPR000524">
    <property type="entry name" value="Tscrpt_reg_HTH_GntR"/>
</dbReference>
<dbReference type="OrthoDB" id="8903404at2"/>
<dbReference type="GO" id="GO:0003700">
    <property type="term" value="F:DNA-binding transcription factor activity"/>
    <property type="evidence" value="ECO:0007669"/>
    <property type="project" value="InterPro"/>
</dbReference>
<reference evidence="7" key="1">
    <citation type="submission" date="2017-06" db="EMBL/GenBank/DDBJ databases">
        <title>Herbaspirillum phytohormonus sp. nov., isolated from the root nodule of Robinia pseudoacacia in lead-zinc mine.</title>
        <authorList>
            <person name="Fan M."/>
            <person name="Lin Y."/>
        </authorList>
    </citation>
    <scope>NUCLEOTIDE SEQUENCE [LARGE SCALE GENOMIC DNA]</scope>
    <source>
        <strain evidence="7">SC-089</strain>
    </source>
</reference>
<organism evidence="6 7">
    <name type="scientific">Candidimonas nitroreducens</name>
    <dbReference type="NCBI Taxonomy" id="683354"/>
    <lineage>
        <taxon>Bacteria</taxon>
        <taxon>Pseudomonadati</taxon>
        <taxon>Pseudomonadota</taxon>
        <taxon>Betaproteobacteria</taxon>
        <taxon>Burkholderiales</taxon>
        <taxon>Alcaligenaceae</taxon>
        <taxon>Candidimonas</taxon>
    </lineage>
</organism>
<sequence length="277" mass="31781">MWRPEPGRGQAEQEICHREIEEPALGALWPPRATEAKHGGDSSLEDILTNTTQADGYDEAADQGATVEQIVDALEEDIVLGYLNPRERLTEDNLRERFSATRHAVRQALMVLEKRCLIERRKNFGAAVKSYTRKEVIDLYSVRETLEISGAQQIPFPVPSSELQKLIDVQERHDQAARTGNMRAAFKANIAFHQALFNLTGNNILATVIEDFARRAHVIRFISMANPDLLEKARRDHWKIIRAIERQDREELVLVCRDHLLPSRDTYLAQFRHRDEP</sequence>
<evidence type="ECO:0000259" key="5">
    <source>
        <dbReference type="PROSITE" id="PS50949"/>
    </source>
</evidence>
<dbReference type="Pfam" id="PF00392">
    <property type="entry name" value="GntR"/>
    <property type="match status" value="1"/>
</dbReference>
<evidence type="ECO:0000313" key="6">
    <source>
        <dbReference type="EMBL" id="OWT61899.1"/>
    </source>
</evidence>
<accession>A0A225MTB7</accession>
<keyword evidence="2" id="KW-0238">DNA-binding</keyword>
<dbReference type="SUPFAM" id="SSF46785">
    <property type="entry name" value="Winged helix' DNA-binding domain"/>
    <property type="match status" value="1"/>
</dbReference>
<dbReference type="InterPro" id="IPR008920">
    <property type="entry name" value="TF_FadR/GntR_C"/>
</dbReference>
<keyword evidence="1" id="KW-0805">Transcription regulation</keyword>
<dbReference type="InterPro" id="IPR011711">
    <property type="entry name" value="GntR_C"/>
</dbReference>
<proteinExistence type="predicted"/>
<dbReference type="AlphaFoldDB" id="A0A225MTB7"/>
<dbReference type="InterPro" id="IPR036390">
    <property type="entry name" value="WH_DNA-bd_sf"/>
</dbReference>
<evidence type="ECO:0000256" key="2">
    <source>
        <dbReference type="ARBA" id="ARBA00023125"/>
    </source>
</evidence>
<dbReference type="PANTHER" id="PTHR43537:SF49">
    <property type="entry name" value="TRANSCRIPTIONAL REGULATORY PROTEIN"/>
    <property type="match status" value="1"/>
</dbReference>
<dbReference type="Gene3D" id="1.10.10.10">
    <property type="entry name" value="Winged helix-like DNA-binding domain superfamily/Winged helix DNA-binding domain"/>
    <property type="match status" value="1"/>
</dbReference>
<dbReference type="Gene3D" id="1.20.120.530">
    <property type="entry name" value="GntR ligand-binding domain-like"/>
    <property type="match status" value="1"/>
</dbReference>
<dbReference type="PANTHER" id="PTHR43537">
    <property type="entry name" value="TRANSCRIPTIONAL REGULATOR, GNTR FAMILY"/>
    <property type="match status" value="1"/>
</dbReference>
<dbReference type="SMART" id="SM00345">
    <property type="entry name" value="HTH_GNTR"/>
    <property type="match status" value="1"/>
</dbReference>
<gene>
    <name evidence="6" type="ORF">CEY11_08720</name>
</gene>
<dbReference type="Pfam" id="PF07729">
    <property type="entry name" value="FCD"/>
    <property type="match status" value="1"/>
</dbReference>
<dbReference type="Proteomes" id="UP000214603">
    <property type="component" value="Unassembled WGS sequence"/>
</dbReference>
<dbReference type="InterPro" id="IPR036388">
    <property type="entry name" value="WH-like_DNA-bd_sf"/>
</dbReference>
<evidence type="ECO:0000256" key="1">
    <source>
        <dbReference type="ARBA" id="ARBA00023015"/>
    </source>
</evidence>
<evidence type="ECO:0000256" key="4">
    <source>
        <dbReference type="SAM" id="MobiDB-lite"/>
    </source>
</evidence>
<feature type="domain" description="HTH gntR-type" evidence="5">
    <location>
        <begin position="64"/>
        <end position="131"/>
    </location>
</feature>
<name>A0A225MTB7_9BURK</name>
<dbReference type="SMART" id="SM00895">
    <property type="entry name" value="FCD"/>
    <property type="match status" value="1"/>
</dbReference>